<evidence type="ECO:0000256" key="2">
    <source>
        <dbReference type="ARBA" id="ARBA00022679"/>
    </source>
</evidence>
<evidence type="ECO:0000256" key="4">
    <source>
        <dbReference type="ARBA" id="ARBA00022777"/>
    </source>
</evidence>
<dbReference type="InterPro" id="IPR026565">
    <property type="entry name" value="PPDK_reg"/>
</dbReference>
<dbReference type="NCBIfam" id="NF003742">
    <property type="entry name" value="PRK05339.1"/>
    <property type="match status" value="1"/>
</dbReference>
<keyword evidence="2 5" id="KW-0808">Transferase</keyword>
<evidence type="ECO:0000256" key="3">
    <source>
        <dbReference type="ARBA" id="ARBA00022741"/>
    </source>
</evidence>
<dbReference type="GO" id="GO:0005524">
    <property type="term" value="F:ATP binding"/>
    <property type="evidence" value="ECO:0007669"/>
    <property type="project" value="InterPro"/>
</dbReference>
<gene>
    <name evidence="6" type="ORF">E6C55_01225</name>
</gene>
<dbReference type="EC" id="2.7.4.27" evidence="5"/>
<dbReference type="PANTHER" id="PTHR31756:SF3">
    <property type="entry name" value="PYRUVATE, PHOSPHATE DIKINASE REGULATORY PROTEIN 1, CHLOROPLASTIC"/>
    <property type="match status" value="1"/>
</dbReference>
<comment type="caution">
    <text evidence="6">The sequence shown here is derived from an EMBL/GenBank/DDBJ whole genome shotgun (WGS) entry which is preliminary data.</text>
</comment>
<keyword evidence="3 5" id="KW-0547">Nucleotide-binding</keyword>
<dbReference type="GO" id="GO:0016776">
    <property type="term" value="F:phosphotransferase activity, phosphate group as acceptor"/>
    <property type="evidence" value="ECO:0007669"/>
    <property type="project" value="UniProtKB-UniRule"/>
</dbReference>
<reference evidence="6 7" key="1">
    <citation type="submission" date="2019-04" db="EMBL/GenBank/DDBJ databases">
        <title>Cohnella sp. nov. isolated from preserved vegetables.</title>
        <authorList>
            <person name="Lin S.-Y."/>
            <person name="Hung M.-H."/>
            <person name="Young C.-C."/>
        </authorList>
    </citation>
    <scope>NUCLEOTIDE SEQUENCE [LARGE SCALE GENOMIC DNA]</scope>
    <source>
        <strain evidence="6 7">CC-MHH1044</strain>
    </source>
</reference>
<dbReference type="Pfam" id="PF03618">
    <property type="entry name" value="Kinase-PPPase"/>
    <property type="match status" value="1"/>
</dbReference>
<accession>A0A4S4CAX9</accession>
<keyword evidence="7" id="KW-1185">Reference proteome</keyword>
<evidence type="ECO:0000256" key="1">
    <source>
        <dbReference type="ARBA" id="ARBA00022527"/>
    </source>
</evidence>
<dbReference type="RefSeq" id="WP_136367943.1">
    <property type="nucleotide sequence ID" value="NZ_SSOB01000001.1"/>
</dbReference>
<dbReference type="AlphaFoldDB" id="A0A4S4CAX9"/>
<dbReference type="GO" id="GO:0004674">
    <property type="term" value="F:protein serine/threonine kinase activity"/>
    <property type="evidence" value="ECO:0007669"/>
    <property type="project" value="UniProtKB-UniRule"/>
</dbReference>
<sequence length="270" mass="30145">MNETARTIFVCSDSVGETAETVVQATIRQFDADGTGLRRFSHIKSEDEIRNLMEEAARSGSFVVYTLVLPELREMIRQESIRLNVFAVDIMGPVIEAFVRTFNTPPPKQKPGLLHVMDRDYFRRVEAVEYTVKGDDGQNSNSWAQADLILLGISRTSKTPLSIFLAHKGYKVANYPLVPEVKPPNALSELRGGRFVGLTMKPEKLIQIRAERLKAMGLPFGAAYASLERVAEELEYAHSVFRRLGCLVVDVTDRAIEETAGVILESLSLK</sequence>
<dbReference type="HAMAP" id="MF_00921">
    <property type="entry name" value="PDRP"/>
    <property type="match status" value="1"/>
</dbReference>
<dbReference type="GO" id="GO:0043531">
    <property type="term" value="F:ADP binding"/>
    <property type="evidence" value="ECO:0007669"/>
    <property type="project" value="UniProtKB-UniRule"/>
</dbReference>
<comment type="function">
    <text evidence="5">Bifunctional serine/threonine kinase and phosphorylase involved in the regulation of the pyruvate, phosphate dikinase (PPDK) by catalyzing its phosphorylation/dephosphorylation.</text>
</comment>
<feature type="binding site" evidence="5">
    <location>
        <begin position="152"/>
        <end position="159"/>
    </location>
    <ligand>
        <name>ADP</name>
        <dbReference type="ChEBI" id="CHEBI:456216"/>
    </ligand>
</feature>
<dbReference type="PANTHER" id="PTHR31756">
    <property type="entry name" value="PYRUVATE, PHOSPHATE DIKINASE REGULATORY PROTEIN 1, CHLOROPLASTIC"/>
    <property type="match status" value="1"/>
</dbReference>
<evidence type="ECO:0000256" key="5">
    <source>
        <dbReference type="HAMAP-Rule" id="MF_00921"/>
    </source>
</evidence>
<keyword evidence="4 5" id="KW-0418">Kinase</keyword>
<proteinExistence type="inferred from homology"/>
<dbReference type="EMBL" id="SSOB01000001">
    <property type="protein sequence ID" value="THF84628.1"/>
    <property type="molecule type" value="Genomic_DNA"/>
</dbReference>
<comment type="similarity">
    <text evidence="5">Belongs to the pyruvate, phosphate/water dikinase regulatory protein family. PDRP subfamily.</text>
</comment>
<organism evidence="6 7">
    <name type="scientific">Cohnella fermenti</name>
    <dbReference type="NCBI Taxonomy" id="2565925"/>
    <lineage>
        <taxon>Bacteria</taxon>
        <taxon>Bacillati</taxon>
        <taxon>Bacillota</taxon>
        <taxon>Bacilli</taxon>
        <taxon>Bacillales</taxon>
        <taxon>Paenibacillaceae</taxon>
        <taxon>Cohnella</taxon>
    </lineage>
</organism>
<keyword evidence="1 5" id="KW-0723">Serine/threonine-protein kinase</keyword>
<dbReference type="InterPro" id="IPR005177">
    <property type="entry name" value="Kinase-pyrophosphorylase"/>
</dbReference>
<evidence type="ECO:0000313" key="6">
    <source>
        <dbReference type="EMBL" id="THF84628.1"/>
    </source>
</evidence>
<dbReference type="OrthoDB" id="9782201at2"/>
<dbReference type="EC" id="2.7.11.32" evidence="5"/>
<comment type="catalytic activity">
    <reaction evidence="5">
        <text>N(tele)-phospho-L-histidyl/L-threonyl-[pyruvate, phosphate dikinase] + ADP = N(tele)-phospho-L-histidyl/O-phospho-L-threonyl-[pyruvate, phosphate dikinase] + AMP + H(+)</text>
        <dbReference type="Rhea" id="RHEA:43692"/>
        <dbReference type="Rhea" id="RHEA-COMP:10650"/>
        <dbReference type="Rhea" id="RHEA-COMP:10651"/>
        <dbReference type="ChEBI" id="CHEBI:15378"/>
        <dbReference type="ChEBI" id="CHEBI:30013"/>
        <dbReference type="ChEBI" id="CHEBI:61977"/>
        <dbReference type="ChEBI" id="CHEBI:83586"/>
        <dbReference type="ChEBI" id="CHEBI:456215"/>
        <dbReference type="ChEBI" id="CHEBI:456216"/>
        <dbReference type="EC" id="2.7.11.32"/>
    </reaction>
</comment>
<dbReference type="Proteomes" id="UP000310636">
    <property type="component" value="Unassembled WGS sequence"/>
</dbReference>
<evidence type="ECO:0000313" key="7">
    <source>
        <dbReference type="Proteomes" id="UP000310636"/>
    </source>
</evidence>
<comment type="catalytic activity">
    <reaction evidence="5">
        <text>N(tele)-phospho-L-histidyl/O-phospho-L-threonyl-[pyruvate, phosphate dikinase] + phosphate + H(+) = N(tele)-phospho-L-histidyl/L-threonyl-[pyruvate, phosphate dikinase] + diphosphate</text>
        <dbReference type="Rhea" id="RHEA:43696"/>
        <dbReference type="Rhea" id="RHEA-COMP:10650"/>
        <dbReference type="Rhea" id="RHEA-COMP:10651"/>
        <dbReference type="ChEBI" id="CHEBI:15378"/>
        <dbReference type="ChEBI" id="CHEBI:30013"/>
        <dbReference type="ChEBI" id="CHEBI:33019"/>
        <dbReference type="ChEBI" id="CHEBI:43474"/>
        <dbReference type="ChEBI" id="CHEBI:61977"/>
        <dbReference type="ChEBI" id="CHEBI:83586"/>
        <dbReference type="EC" id="2.7.4.27"/>
    </reaction>
</comment>
<name>A0A4S4CAX9_9BACL</name>
<protein>
    <recommendedName>
        <fullName evidence="5">Putative pyruvate, phosphate dikinase regulatory protein</fullName>
        <shortName evidence="5">PPDK regulatory protein</shortName>
        <ecNumber evidence="5">2.7.11.32</ecNumber>
        <ecNumber evidence="5">2.7.4.27</ecNumber>
    </recommendedName>
</protein>